<dbReference type="AlphaFoldDB" id="A0A930V3Y5"/>
<dbReference type="InterPro" id="IPR009057">
    <property type="entry name" value="Homeodomain-like_sf"/>
</dbReference>
<dbReference type="Gene3D" id="1.10.357.10">
    <property type="entry name" value="Tetracycline Repressor, domain 2"/>
    <property type="match status" value="1"/>
</dbReference>
<dbReference type="InterPro" id="IPR001647">
    <property type="entry name" value="HTH_TetR"/>
</dbReference>
<keyword evidence="3" id="KW-0804">Transcription</keyword>
<organism evidence="6 7">
    <name type="scientific">Nocardioides acrostichi</name>
    <dbReference type="NCBI Taxonomy" id="2784339"/>
    <lineage>
        <taxon>Bacteria</taxon>
        <taxon>Bacillati</taxon>
        <taxon>Actinomycetota</taxon>
        <taxon>Actinomycetes</taxon>
        <taxon>Propionibacteriales</taxon>
        <taxon>Nocardioidaceae</taxon>
        <taxon>Nocardioides</taxon>
    </lineage>
</organism>
<dbReference type="GO" id="GO:0003700">
    <property type="term" value="F:DNA-binding transcription factor activity"/>
    <property type="evidence" value="ECO:0007669"/>
    <property type="project" value="TreeGrafter"/>
</dbReference>
<dbReference type="Pfam" id="PF00440">
    <property type="entry name" value="TetR_N"/>
    <property type="match status" value="1"/>
</dbReference>
<name>A0A930V3Y5_9ACTN</name>
<dbReference type="PANTHER" id="PTHR30055:SF151">
    <property type="entry name" value="TRANSCRIPTIONAL REGULATORY PROTEIN"/>
    <property type="match status" value="1"/>
</dbReference>
<accession>A0A930V3Y5</accession>
<evidence type="ECO:0000256" key="2">
    <source>
        <dbReference type="ARBA" id="ARBA00023125"/>
    </source>
</evidence>
<keyword evidence="7" id="KW-1185">Reference proteome</keyword>
<dbReference type="InterPro" id="IPR036271">
    <property type="entry name" value="Tet_transcr_reg_TetR-rel_C_sf"/>
</dbReference>
<keyword evidence="2 4" id="KW-0238">DNA-binding</keyword>
<dbReference type="SUPFAM" id="SSF46689">
    <property type="entry name" value="Homeodomain-like"/>
    <property type="match status" value="1"/>
</dbReference>
<feature type="DNA-binding region" description="H-T-H motif" evidence="4">
    <location>
        <begin position="32"/>
        <end position="51"/>
    </location>
</feature>
<gene>
    <name evidence="6" type="ORF">ISG29_16410</name>
</gene>
<dbReference type="GO" id="GO:0000976">
    <property type="term" value="F:transcription cis-regulatory region binding"/>
    <property type="evidence" value="ECO:0007669"/>
    <property type="project" value="TreeGrafter"/>
</dbReference>
<evidence type="ECO:0000259" key="5">
    <source>
        <dbReference type="PROSITE" id="PS50977"/>
    </source>
</evidence>
<protein>
    <submittedName>
        <fullName evidence="6">TetR/AcrR family transcriptional regulator</fullName>
    </submittedName>
</protein>
<reference evidence="6" key="1">
    <citation type="submission" date="2020-11" db="EMBL/GenBank/DDBJ databases">
        <title>Nocardioides sp. CBS4Y-1, whole genome shotgun sequence.</title>
        <authorList>
            <person name="Tuo L."/>
        </authorList>
    </citation>
    <scope>NUCLEOTIDE SEQUENCE</scope>
    <source>
        <strain evidence="6">CBS4Y-1</strain>
    </source>
</reference>
<feature type="domain" description="HTH tetR-type" evidence="5">
    <location>
        <begin position="9"/>
        <end position="69"/>
    </location>
</feature>
<dbReference type="EMBL" id="JADIVZ010000010">
    <property type="protein sequence ID" value="MBF4163275.1"/>
    <property type="molecule type" value="Genomic_DNA"/>
</dbReference>
<dbReference type="PRINTS" id="PR00455">
    <property type="entry name" value="HTHTETR"/>
</dbReference>
<evidence type="ECO:0000256" key="4">
    <source>
        <dbReference type="PROSITE-ProRule" id="PRU00335"/>
    </source>
</evidence>
<dbReference type="PROSITE" id="PS50977">
    <property type="entry name" value="HTH_TETR_2"/>
    <property type="match status" value="1"/>
</dbReference>
<keyword evidence="1" id="KW-0805">Transcription regulation</keyword>
<dbReference type="PANTHER" id="PTHR30055">
    <property type="entry name" value="HTH-TYPE TRANSCRIPTIONAL REGULATOR RUTR"/>
    <property type="match status" value="1"/>
</dbReference>
<proteinExistence type="predicted"/>
<dbReference type="InterPro" id="IPR050109">
    <property type="entry name" value="HTH-type_TetR-like_transc_reg"/>
</dbReference>
<dbReference type="SUPFAM" id="SSF48498">
    <property type="entry name" value="Tetracyclin repressor-like, C-terminal domain"/>
    <property type="match status" value="1"/>
</dbReference>
<dbReference type="RefSeq" id="WP_194504529.1">
    <property type="nucleotide sequence ID" value="NZ_JADIVZ010000010.1"/>
</dbReference>
<dbReference type="Gene3D" id="1.10.10.60">
    <property type="entry name" value="Homeodomain-like"/>
    <property type="match status" value="1"/>
</dbReference>
<evidence type="ECO:0000313" key="6">
    <source>
        <dbReference type="EMBL" id="MBF4163275.1"/>
    </source>
</evidence>
<sequence>MAAKKTSPGLSREAIVDAAIDLADADGIAALSMRRLADALGVGAMSLYRHISDKDALLAAMSDEVGQRFPYPLDTSPAWRERIRIAVEVDWQIYRRHPWIVLAYASPRLGLGEMGLACLDWLVAGLLELTDDVEVATEMALTVWVQIQGAALAAVSEELMQTRSDAEDAGGLADLLAGIHRVTPPSHLAALAGRGGESGLTDPLTMLERGVEHLCRGFEARLGR</sequence>
<dbReference type="Proteomes" id="UP000656804">
    <property type="component" value="Unassembled WGS sequence"/>
</dbReference>
<comment type="caution">
    <text evidence="6">The sequence shown here is derived from an EMBL/GenBank/DDBJ whole genome shotgun (WGS) entry which is preliminary data.</text>
</comment>
<evidence type="ECO:0000256" key="1">
    <source>
        <dbReference type="ARBA" id="ARBA00023015"/>
    </source>
</evidence>
<evidence type="ECO:0000256" key="3">
    <source>
        <dbReference type="ARBA" id="ARBA00023163"/>
    </source>
</evidence>
<evidence type="ECO:0000313" key="7">
    <source>
        <dbReference type="Proteomes" id="UP000656804"/>
    </source>
</evidence>